<dbReference type="NCBIfam" id="TIGR02160">
    <property type="entry name" value="PA_CoA_Oxy5"/>
    <property type="match status" value="1"/>
</dbReference>
<dbReference type="PANTHER" id="PTHR47354:SF8">
    <property type="entry name" value="1,2-PHENYLACETYL-COA EPOXIDASE, SUBUNIT E"/>
    <property type="match status" value="1"/>
</dbReference>
<evidence type="ECO:0000313" key="13">
    <source>
        <dbReference type="Proteomes" id="UP001174867"/>
    </source>
</evidence>
<protein>
    <submittedName>
        <fullName evidence="12">1,2-phenylacetyl-CoA epoxidase subunit PaaE</fullName>
        <ecNumber evidence="12">1.14.13.149</ecNumber>
    </submittedName>
</protein>
<dbReference type="SUPFAM" id="SSF52343">
    <property type="entry name" value="Ferredoxin reductase-like, C-terminal NADP-linked domain"/>
    <property type="match status" value="1"/>
</dbReference>
<dbReference type="EMBL" id="JAUJYW010000002">
    <property type="protein sequence ID" value="MDN8598689.1"/>
    <property type="molecule type" value="Genomic_DNA"/>
</dbReference>
<keyword evidence="4" id="KW-0479">Metal-binding</keyword>
<dbReference type="Pfam" id="PF00970">
    <property type="entry name" value="FAD_binding_6"/>
    <property type="match status" value="1"/>
</dbReference>
<feature type="domain" description="2Fe-2S ferredoxin-type" evidence="10">
    <location>
        <begin position="262"/>
        <end position="354"/>
    </location>
</feature>
<dbReference type="PROSITE" id="PS51085">
    <property type="entry name" value="2FE2S_FER_2"/>
    <property type="match status" value="1"/>
</dbReference>
<dbReference type="InterPro" id="IPR017927">
    <property type="entry name" value="FAD-bd_FR_type"/>
</dbReference>
<dbReference type="PROSITE" id="PS51384">
    <property type="entry name" value="FAD_FR"/>
    <property type="match status" value="1"/>
</dbReference>
<keyword evidence="7" id="KW-0408">Iron</keyword>
<keyword evidence="13" id="KW-1185">Reference proteome</keyword>
<comment type="cofactor">
    <cofactor evidence="9">
        <name>[2Fe-2S] cluster</name>
        <dbReference type="ChEBI" id="CHEBI:190135"/>
    </cofactor>
</comment>
<dbReference type="RefSeq" id="WP_276295048.1">
    <property type="nucleotide sequence ID" value="NZ_CP119862.1"/>
</dbReference>
<evidence type="ECO:0000259" key="11">
    <source>
        <dbReference type="PROSITE" id="PS51384"/>
    </source>
</evidence>
<accession>A0ABT8PR05</accession>
<proteinExistence type="predicted"/>
<evidence type="ECO:0000259" key="10">
    <source>
        <dbReference type="PROSITE" id="PS51085"/>
    </source>
</evidence>
<dbReference type="InterPro" id="IPR036010">
    <property type="entry name" value="2Fe-2S_ferredoxin-like_sf"/>
</dbReference>
<dbReference type="InterPro" id="IPR001709">
    <property type="entry name" value="Flavoprot_Pyr_Nucl_cyt_Rdtase"/>
</dbReference>
<dbReference type="InterPro" id="IPR011884">
    <property type="entry name" value="PaaE"/>
</dbReference>
<evidence type="ECO:0000313" key="12">
    <source>
        <dbReference type="EMBL" id="MDN8598689.1"/>
    </source>
</evidence>
<evidence type="ECO:0000256" key="5">
    <source>
        <dbReference type="ARBA" id="ARBA00022827"/>
    </source>
</evidence>
<dbReference type="Pfam" id="PF00111">
    <property type="entry name" value="Fer2"/>
    <property type="match status" value="1"/>
</dbReference>
<dbReference type="SUPFAM" id="SSF63380">
    <property type="entry name" value="Riboflavin synthase domain-like"/>
    <property type="match status" value="1"/>
</dbReference>
<dbReference type="InterPro" id="IPR039261">
    <property type="entry name" value="FNR_nucleotide-bd"/>
</dbReference>
<evidence type="ECO:0000256" key="9">
    <source>
        <dbReference type="ARBA" id="ARBA00034078"/>
    </source>
</evidence>
<dbReference type="Pfam" id="PF00175">
    <property type="entry name" value="NAD_binding_1"/>
    <property type="match status" value="1"/>
</dbReference>
<feature type="domain" description="FAD-binding FR-type" evidence="11">
    <location>
        <begin position="2"/>
        <end position="106"/>
    </location>
</feature>
<reference evidence="12 13" key="1">
    <citation type="submission" date="2023-07" db="EMBL/GenBank/DDBJ databases">
        <title>Citrobacter selenititolerans sp. nov., isolated from seleniferous soil.</title>
        <authorList>
            <person name="Zhang S."/>
            <person name="Li K."/>
            <person name="Peng J."/>
            <person name="Wang H."/>
            <person name="Sun J."/>
            <person name="Guo Y."/>
        </authorList>
    </citation>
    <scope>NUCLEOTIDE SEQUENCE [LARGE SCALE GENOMIC DNA]</scope>
    <source>
        <strain evidence="12 13">S2-9</strain>
    </source>
</reference>
<keyword evidence="8" id="KW-0411">Iron-sulfur</keyword>
<comment type="caution">
    <text evidence="12">The sequence shown here is derived from an EMBL/GenBank/DDBJ whole genome shotgun (WGS) entry which is preliminary data.</text>
</comment>
<dbReference type="InterPro" id="IPR017938">
    <property type="entry name" value="Riboflavin_synthase-like_b-brl"/>
</dbReference>
<evidence type="ECO:0000256" key="7">
    <source>
        <dbReference type="ARBA" id="ARBA00023004"/>
    </source>
</evidence>
<dbReference type="PRINTS" id="PR00406">
    <property type="entry name" value="CYTB5RDTASE"/>
</dbReference>
<sequence length="356" mass="38806">MTTFHSLTVAKVEPETRDAVTITFAVPPALQDAYRFRPGQHLTLKAQLAGTELRRCYSICRSLNPGEISVAVKAIEGGRFSRYARDEIKQGMTLEVMVPQGHFGYQPQAQRSGRYLAIAAGSGITPMLAILSATLQTETASEFTLIYGNRSSQSMMFRQALADLKDKYPQRLQLVCVFSQETMDSDLLHGRIDGEKLTALATHLVDYSQFDAAFICGPAAMMDEAEVTLKALGMPEKAIHLERFNTPGSAVKRTTSVQTEGQKVTVRQDGRDREITLSADDESILDAALRQGADLPYACKGGVCATCKCKVVRGKVDMVTNYSLEPDELAAGYVLSCQALPLTSDVVVDFDAKGMA</sequence>
<dbReference type="PROSITE" id="PS00197">
    <property type="entry name" value="2FE2S_FER_1"/>
    <property type="match status" value="1"/>
</dbReference>
<evidence type="ECO:0000256" key="6">
    <source>
        <dbReference type="ARBA" id="ARBA00023002"/>
    </source>
</evidence>
<evidence type="ECO:0000256" key="8">
    <source>
        <dbReference type="ARBA" id="ARBA00023014"/>
    </source>
</evidence>
<dbReference type="EC" id="1.14.13.149" evidence="12"/>
<dbReference type="InterPro" id="IPR001041">
    <property type="entry name" value="2Fe-2S_ferredoxin-type"/>
</dbReference>
<dbReference type="InterPro" id="IPR008333">
    <property type="entry name" value="Cbr1-like_FAD-bd_dom"/>
</dbReference>
<dbReference type="InterPro" id="IPR006058">
    <property type="entry name" value="2Fe2S_fd_BS"/>
</dbReference>
<dbReference type="Gene3D" id="2.40.30.10">
    <property type="entry name" value="Translation factors"/>
    <property type="match status" value="1"/>
</dbReference>
<evidence type="ECO:0000256" key="2">
    <source>
        <dbReference type="ARBA" id="ARBA00022630"/>
    </source>
</evidence>
<name>A0ABT8PR05_9ENTR</name>
<keyword evidence="3" id="KW-0001">2Fe-2S</keyword>
<evidence type="ECO:0000256" key="4">
    <source>
        <dbReference type="ARBA" id="ARBA00022723"/>
    </source>
</evidence>
<keyword evidence="2" id="KW-0285">Flavoprotein</keyword>
<dbReference type="PRINTS" id="PR00371">
    <property type="entry name" value="FPNCR"/>
</dbReference>
<dbReference type="InterPro" id="IPR001433">
    <property type="entry name" value="OxRdtase_FAD/NAD-bd"/>
</dbReference>
<dbReference type="InterPro" id="IPR050415">
    <property type="entry name" value="MRET"/>
</dbReference>
<dbReference type="Proteomes" id="UP001174867">
    <property type="component" value="Unassembled WGS sequence"/>
</dbReference>
<keyword evidence="5" id="KW-0274">FAD</keyword>
<evidence type="ECO:0000256" key="1">
    <source>
        <dbReference type="ARBA" id="ARBA00001974"/>
    </source>
</evidence>
<organism evidence="12 13">
    <name type="scientific">Citrobacter enshiensis</name>
    <dbReference type="NCBI Taxonomy" id="2971264"/>
    <lineage>
        <taxon>Bacteria</taxon>
        <taxon>Pseudomonadati</taxon>
        <taxon>Pseudomonadota</taxon>
        <taxon>Gammaproteobacteria</taxon>
        <taxon>Enterobacterales</taxon>
        <taxon>Enterobacteriaceae</taxon>
        <taxon>Citrobacter</taxon>
    </lineage>
</organism>
<dbReference type="PANTHER" id="PTHR47354">
    <property type="entry name" value="NADH OXIDOREDUCTASE HCR"/>
    <property type="match status" value="1"/>
</dbReference>
<comment type="cofactor">
    <cofactor evidence="1">
        <name>FAD</name>
        <dbReference type="ChEBI" id="CHEBI:57692"/>
    </cofactor>
</comment>
<dbReference type="GO" id="GO:0097266">
    <property type="term" value="F:phenylacetyl-CoA 1,2-epoxidase activity"/>
    <property type="evidence" value="ECO:0007669"/>
    <property type="project" value="UniProtKB-EC"/>
</dbReference>
<dbReference type="Gene3D" id="3.10.20.30">
    <property type="match status" value="1"/>
</dbReference>
<evidence type="ECO:0000256" key="3">
    <source>
        <dbReference type="ARBA" id="ARBA00022714"/>
    </source>
</evidence>
<dbReference type="CDD" id="cd06214">
    <property type="entry name" value="PA_degradation_oxidoreductase_like"/>
    <property type="match status" value="1"/>
</dbReference>
<dbReference type="InterPro" id="IPR012675">
    <property type="entry name" value="Beta-grasp_dom_sf"/>
</dbReference>
<keyword evidence="6 12" id="KW-0560">Oxidoreductase</keyword>
<dbReference type="SUPFAM" id="SSF54292">
    <property type="entry name" value="2Fe-2S ferredoxin-like"/>
    <property type="match status" value="1"/>
</dbReference>
<dbReference type="Gene3D" id="3.40.50.80">
    <property type="entry name" value="Nucleotide-binding domain of ferredoxin-NADP reductase (FNR) module"/>
    <property type="match status" value="1"/>
</dbReference>
<dbReference type="CDD" id="cd00207">
    <property type="entry name" value="fer2"/>
    <property type="match status" value="1"/>
</dbReference>
<gene>
    <name evidence="12" type="primary">paaE</name>
    <name evidence="12" type="ORF">Q0A17_04530</name>
</gene>